<dbReference type="Proteomes" id="UP000035352">
    <property type="component" value="Chromosome"/>
</dbReference>
<evidence type="ECO:0000313" key="3">
    <source>
        <dbReference type="Proteomes" id="UP000035352"/>
    </source>
</evidence>
<accession>A0A0G3BF85</accession>
<evidence type="ECO:0000259" key="1">
    <source>
        <dbReference type="Pfam" id="PF01738"/>
    </source>
</evidence>
<sequence>MPLATRPTLRDAADSCTLRASHACLLAANQTQEMPMPTDDLDSLLPTRDFNRRNFVKTAVGSGFAAAVLPVTAQTIKTDSEGLTVGEVTIPVKDFKMPAYRAQPAGKKGKLPVVLVVSEIFGVHEHIADVARRFAKRGYLAIAPELFVRQGDASAYGEIAKLQAEVISKVPDAQVMQDLDATVAWAKEQGGDVSKLGITGFCWGGRITWLYATQGPVKAGVAWYGRLVGTSSELTPKHPVDLAAQLKAPVLGLYGGQDAGIPLESVDKMQAALASGSAAAKRSQIHVYPDAPHAFHADYRPSFRKEAAEDGWKRCLDWFEKHGVA</sequence>
<dbReference type="KEGG" id="pbh:AAW51_1413"/>
<name>A0A0G3BF85_9BURK</name>
<gene>
    <name evidence="2" type="ORF">AAW51_1413</name>
</gene>
<dbReference type="SUPFAM" id="SSF53474">
    <property type="entry name" value="alpha/beta-Hydrolases"/>
    <property type="match status" value="1"/>
</dbReference>
<dbReference type="Gene3D" id="3.40.50.1820">
    <property type="entry name" value="alpha/beta hydrolase"/>
    <property type="match status" value="1"/>
</dbReference>
<dbReference type="PANTHER" id="PTHR46623">
    <property type="entry name" value="CARBOXYMETHYLENEBUTENOLIDASE-RELATED"/>
    <property type="match status" value="1"/>
</dbReference>
<dbReference type="PANTHER" id="PTHR46623:SF6">
    <property type="entry name" value="ALPHA_BETA-HYDROLASES SUPERFAMILY PROTEIN"/>
    <property type="match status" value="1"/>
</dbReference>
<evidence type="ECO:0000313" key="2">
    <source>
        <dbReference type="EMBL" id="AKJ28104.1"/>
    </source>
</evidence>
<feature type="domain" description="Dienelactone hydrolase" evidence="1">
    <location>
        <begin position="97"/>
        <end position="322"/>
    </location>
</feature>
<dbReference type="STRING" id="413882.AAW51_1413"/>
<keyword evidence="3" id="KW-1185">Reference proteome</keyword>
<dbReference type="EMBL" id="CP011371">
    <property type="protein sequence ID" value="AKJ28104.1"/>
    <property type="molecule type" value="Genomic_DNA"/>
</dbReference>
<protein>
    <submittedName>
        <fullName evidence="2">Carboxymethylenebutenolidase</fullName>
    </submittedName>
</protein>
<dbReference type="Pfam" id="PF01738">
    <property type="entry name" value="DLH"/>
    <property type="match status" value="1"/>
</dbReference>
<organism evidence="2 3">
    <name type="scientific">Caldimonas brevitalea</name>
    <dbReference type="NCBI Taxonomy" id="413882"/>
    <lineage>
        <taxon>Bacteria</taxon>
        <taxon>Pseudomonadati</taxon>
        <taxon>Pseudomonadota</taxon>
        <taxon>Betaproteobacteria</taxon>
        <taxon>Burkholderiales</taxon>
        <taxon>Sphaerotilaceae</taxon>
        <taxon>Caldimonas</taxon>
    </lineage>
</organism>
<dbReference type="PATRIC" id="fig|413882.6.peg.1488"/>
<proteinExistence type="predicted"/>
<dbReference type="InterPro" id="IPR051049">
    <property type="entry name" value="Dienelactone_hydrolase-like"/>
</dbReference>
<dbReference type="GO" id="GO:0016787">
    <property type="term" value="F:hydrolase activity"/>
    <property type="evidence" value="ECO:0007669"/>
    <property type="project" value="InterPro"/>
</dbReference>
<dbReference type="InterPro" id="IPR002925">
    <property type="entry name" value="Dienelactn_hydro"/>
</dbReference>
<reference evidence="2 3" key="1">
    <citation type="submission" date="2015-05" db="EMBL/GenBank/DDBJ databases">
        <authorList>
            <person name="Tang B."/>
            <person name="Yu Y."/>
        </authorList>
    </citation>
    <scope>NUCLEOTIDE SEQUENCE [LARGE SCALE GENOMIC DNA]</scope>
    <source>
        <strain evidence="2 3">DSM 7029</strain>
    </source>
</reference>
<dbReference type="AlphaFoldDB" id="A0A0G3BF85"/>
<dbReference type="InterPro" id="IPR029058">
    <property type="entry name" value="AB_hydrolase_fold"/>
</dbReference>